<protein>
    <submittedName>
        <fullName evidence="1">Uncharacterized protein</fullName>
    </submittedName>
</protein>
<organism evidence="1 2">
    <name type="scientific">Tetradesmus obliquus</name>
    <name type="common">Green alga</name>
    <name type="synonym">Acutodesmus obliquus</name>
    <dbReference type="NCBI Taxonomy" id="3088"/>
    <lineage>
        <taxon>Eukaryota</taxon>
        <taxon>Viridiplantae</taxon>
        <taxon>Chlorophyta</taxon>
        <taxon>core chlorophytes</taxon>
        <taxon>Chlorophyceae</taxon>
        <taxon>CS clade</taxon>
        <taxon>Sphaeropleales</taxon>
        <taxon>Scenedesmaceae</taxon>
        <taxon>Tetradesmus</taxon>
    </lineage>
</organism>
<accession>A0ABY8TI26</accession>
<name>A0ABY8TI26_TETOB</name>
<gene>
    <name evidence="1" type="ORF">OEZ85_008068</name>
</gene>
<evidence type="ECO:0000313" key="2">
    <source>
        <dbReference type="Proteomes" id="UP001244341"/>
    </source>
</evidence>
<dbReference type="Proteomes" id="UP001244341">
    <property type="component" value="Chromosome 1b"/>
</dbReference>
<dbReference type="EMBL" id="CP126208">
    <property type="protein sequence ID" value="WIA08640.1"/>
    <property type="molecule type" value="Genomic_DNA"/>
</dbReference>
<reference evidence="1 2" key="1">
    <citation type="submission" date="2023-05" db="EMBL/GenBank/DDBJ databases">
        <title>A 100% complete, gapless, phased diploid assembly of the Scenedesmus obliquus UTEX 3031 genome.</title>
        <authorList>
            <person name="Biondi T.C."/>
            <person name="Hanschen E.R."/>
            <person name="Kwon T."/>
            <person name="Eng W."/>
            <person name="Kruse C.P.S."/>
            <person name="Koehler S.I."/>
            <person name="Kunde Y."/>
            <person name="Gleasner C.D."/>
            <person name="You Mak K.T."/>
            <person name="Polle J."/>
            <person name="Hovde B.T."/>
            <person name="Starkenburg S.R."/>
        </authorList>
    </citation>
    <scope>NUCLEOTIDE SEQUENCE [LARGE SCALE GENOMIC DNA]</scope>
    <source>
        <strain evidence="1 2">DOE0152z</strain>
    </source>
</reference>
<evidence type="ECO:0000313" key="1">
    <source>
        <dbReference type="EMBL" id="WIA08640.1"/>
    </source>
</evidence>
<proteinExistence type="predicted"/>
<sequence length="413" mass="45024">MKEATRSAVNKVIWPTSMKIALSGVPPPEFSAKVNGRIAPVGTFQTNLGALEYFYRLAGPLELNDTTTARCVGVTERWMVCEPGKRQVAFEVLFHFVNPLLQQIGSPVGATWNISAMGVFVFDREGRICSYDWDLRRLGLVVEAAWAPLYQLVGGEAVFNEQLVQFTCQAAAAFCTGANSQYNNQADCEKFLRSLPVGNYDSADQDNLICRSLHAALVPLRPAVHCAHIGPSGGGKTSVAMSSTTSRTTVLLALLLATALAGLQQAAASADPTAPVDAAHMRVQPQSEWQDRASGYFPDNLGALEYFYRLAGPLDINDTTSARCVGVKERWMVCEQGKRQVAFEMLFQYVNPVLQQINSPVGATYNFSALGVFVFDRAGRICSYDYDLRRLGLVTDSALAPMVQLICGPKKIC</sequence>
<keyword evidence="2" id="KW-1185">Reference proteome</keyword>